<reference evidence="1" key="1">
    <citation type="submission" date="2013-03" db="EMBL/GenBank/DDBJ databases">
        <title>Immune-Related transcriptome of Coptotermes formosanus Shiraki workers: the defense mechanism.</title>
        <authorList>
            <person name="Hussain A."/>
            <person name="Li Y.F."/>
            <person name="Wen S.Y."/>
        </authorList>
    </citation>
    <scope>NUCLEOTIDE SEQUENCE</scope>
</reference>
<sequence>MCKMWYLCPEDILSKMDTIIPTDVYKSLLPSSAGICNYTLSFMTKMYEQQESMHNFRLPPWCKQGLCSSGFLRSMDW</sequence>
<organism evidence="1">
    <name type="scientific">Coptotermes formosanus</name>
    <name type="common">Formosan subterranean termite</name>
    <dbReference type="NCBI Taxonomy" id="36987"/>
    <lineage>
        <taxon>Eukaryota</taxon>
        <taxon>Metazoa</taxon>
        <taxon>Ecdysozoa</taxon>
        <taxon>Arthropoda</taxon>
        <taxon>Hexapoda</taxon>
        <taxon>Insecta</taxon>
        <taxon>Pterygota</taxon>
        <taxon>Neoptera</taxon>
        <taxon>Polyneoptera</taxon>
        <taxon>Dictyoptera</taxon>
        <taxon>Blattodea</taxon>
        <taxon>Blattoidea</taxon>
        <taxon>Termitoidae</taxon>
        <taxon>Rhinotermitidae</taxon>
        <taxon>Coptotermes</taxon>
    </lineage>
</organism>
<accession>R4UKN7</accession>
<evidence type="ECO:0000313" key="1">
    <source>
        <dbReference type="EMBL" id="AGM32694.1"/>
    </source>
</evidence>
<dbReference type="AlphaFoldDB" id="R4UKN7"/>
<name>R4UKN7_COPFO</name>
<proteinExistence type="evidence at transcript level"/>
<dbReference type="EMBL" id="KC740870">
    <property type="protein sequence ID" value="AGM32694.1"/>
    <property type="molecule type" value="mRNA"/>
</dbReference>
<protein>
    <submittedName>
        <fullName evidence="1">Uncharacterized protein</fullName>
    </submittedName>
</protein>